<accession>A0A484FRK9</accession>
<comment type="caution">
    <text evidence="2">The sequence shown here is derived from an EMBL/GenBank/DDBJ whole genome shotgun (WGS) entry which is preliminary data.</text>
</comment>
<dbReference type="AlphaFoldDB" id="A0A484FRK9"/>
<dbReference type="Proteomes" id="UP000014480">
    <property type="component" value="Unassembled WGS sequence"/>
</dbReference>
<dbReference type="OrthoDB" id="4851704at2759"/>
<reference evidence="3" key="2">
    <citation type="journal article" date="2019" name="Mol. Plant Microbe Interact.">
        <title>Genome sequence resources for four phytopathogenic fungi from the Colletotrichum orbiculare species complex.</title>
        <authorList>
            <person name="Gan P."/>
            <person name="Tsushima A."/>
            <person name="Narusaka M."/>
            <person name="Narusaka Y."/>
            <person name="Takano Y."/>
            <person name="Kubo Y."/>
            <person name="Shirasu K."/>
        </authorList>
    </citation>
    <scope>GENOME REANNOTATION</scope>
    <source>
        <strain evidence="3">104-T / ATCC 96160 / CBS 514.97 / LARS 414 / MAFF 240422</strain>
    </source>
</reference>
<evidence type="ECO:0000313" key="3">
    <source>
        <dbReference type="Proteomes" id="UP000014480"/>
    </source>
</evidence>
<evidence type="ECO:0000313" key="2">
    <source>
        <dbReference type="EMBL" id="TDZ21069.1"/>
    </source>
</evidence>
<feature type="region of interest" description="Disordered" evidence="1">
    <location>
        <begin position="1"/>
        <end position="23"/>
    </location>
</feature>
<sequence>MAKSPRPHARAVRNSNSSQASVALRAMPQVKRCGYYLEKSAATAALPAAKPASFESPKLSRSPYTVKKGRNKTRGLSQACPMAALDAAILTPRGDVLQHSAPVTAQSEAVPTIT</sequence>
<protein>
    <submittedName>
        <fullName evidence="2">Uncharacterized protein</fullName>
    </submittedName>
</protein>
<feature type="region of interest" description="Disordered" evidence="1">
    <location>
        <begin position="47"/>
        <end position="77"/>
    </location>
</feature>
<name>A0A484FRK9_COLOR</name>
<reference evidence="3" key="1">
    <citation type="journal article" date="2013" name="New Phytol.">
        <title>Comparative genomic and transcriptomic analyses reveal the hemibiotrophic stage shift of Colletotrichum fungi.</title>
        <authorList>
            <person name="Gan P."/>
            <person name="Ikeda K."/>
            <person name="Irieda H."/>
            <person name="Narusaka M."/>
            <person name="O'Connell R.J."/>
            <person name="Narusaka Y."/>
            <person name="Takano Y."/>
            <person name="Kubo Y."/>
            <person name="Shirasu K."/>
        </authorList>
    </citation>
    <scope>NUCLEOTIDE SEQUENCE [LARGE SCALE GENOMIC DNA]</scope>
    <source>
        <strain evidence="3">104-T / ATCC 96160 / CBS 514.97 / LARS 414 / MAFF 240422</strain>
    </source>
</reference>
<evidence type="ECO:0000256" key="1">
    <source>
        <dbReference type="SAM" id="MobiDB-lite"/>
    </source>
</evidence>
<feature type="compositionally biased region" description="Basic residues" evidence="1">
    <location>
        <begin position="1"/>
        <end position="11"/>
    </location>
</feature>
<gene>
    <name evidence="2" type="ORF">Cob_v006104</name>
</gene>
<organism evidence="2 3">
    <name type="scientific">Colletotrichum orbiculare (strain 104-T / ATCC 96160 / CBS 514.97 / LARS 414 / MAFF 240422)</name>
    <name type="common">Cucumber anthracnose fungus</name>
    <name type="synonym">Colletotrichum lagenarium</name>
    <dbReference type="NCBI Taxonomy" id="1213857"/>
    <lineage>
        <taxon>Eukaryota</taxon>
        <taxon>Fungi</taxon>
        <taxon>Dikarya</taxon>
        <taxon>Ascomycota</taxon>
        <taxon>Pezizomycotina</taxon>
        <taxon>Sordariomycetes</taxon>
        <taxon>Hypocreomycetidae</taxon>
        <taxon>Glomerellales</taxon>
        <taxon>Glomerellaceae</taxon>
        <taxon>Colletotrichum</taxon>
        <taxon>Colletotrichum orbiculare species complex</taxon>
    </lineage>
</organism>
<dbReference type="EMBL" id="AMCV02000015">
    <property type="protein sequence ID" value="TDZ21069.1"/>
    <property type="molecule type" value="Genomic_DNA"/>
</dbReference>
<proteinExistence type="predicted"/>
<keyword evidence="3" id="KW-1185">Reference proteome</keyword>